<feature type="region of interest" description="Disordered" evidence="1">
    <location>
        <begin position="757"/>
        <end position="801"/>
    </location>
</feature>
<feature type="region of interest" description="Disordered" evidence="1">
    <location>
        <begin position="1079"/>
        <end position="1168"/>
    </location>
</feature>
<evidence type="ECO:0000256" key="1">
    <source>
        <dbReference type="SAM" id="MobiDB-lite"/>
    </source>
</evidence>
<dbReference type="GO" id="GO:0031267">
    <property type="term" value="F:small GTPase binding"/>
    <property type="evidence" value="ECO:0007669"/>
    <property type="project" value="TreeGrafter"/>
</dbReference>
<dbReference type="EMBL" id="LN483166">
    <property type="protein sequence ID" value="CED84761.1"/>
    <property type="molecule type" value="Genomic_DNA"/>
</dbReference>
<dbReference type="SUPFAM" id="SSF109993">
    <property type="entry name" value="VPS9 domain"/>
    <property type="match status" value="1"/>
</dbReference>
<feature type="compositionally biased region" description="Polar residues" evidence="1">
    <location>
        <begin position="857"/>
        <end position="869"/>
    </location>
</feature>
<dbReference type="GO" id="GO:0005829">
    <property type="term" value="C:cytosol"/>
    <property type="evidence" value="ECO:0007669"/>
    <property type="project" value="TreeGrafter"/>
</dbReference>
<name>A0A0F7STD1_PHARH</name>
<accession>A0A0F7STD1</accession>
<dbReference type="InterPro" id="IPR037191">
    <property type="entry name" value="VPS9_dom_sf"/>
</dbReference>
<feature type="region of interest" description="Disordered" evidence="1">
    <location>
        <begin position="814"/>
        <end position="893"/>
    </location>
</feature>
<feature type="compositionally biased region" description="Polar residues" evidence="1">
    <location>
        <begin position="24"/>
        <end position="35"/>
    </location>
</feature>
<dbReference type="GO" id="GO:0030139">
    <property type="term" value="C:endocytic vesicle"/>
    <property type="evidence" value="ECO:0007669"/>
    <property type="project" value="TreeGrafter"/>
</dbReference>
<dbReference type="InterPro" id="IPR045046">
    <property type="entry name" value="Vps9-like"/>
</dbReference>
<reference evidence="3" key="1">
    <citation type="submission" date="2014-08" db="EMBL/GenBank/DDBJ databases">
        <authorList>
            <person name="Sharma Rahul"/>
            <person name="Thines Marco"/>
        </authorList>
    </citation>
    <scope>NUCLEOTIDE SEQUENCE</scope>
</reference>
<feature type="compositionally biased region" description="Low complexity" evidence="1">
    <location>
        <begin position="1236"/>
        <end position="1250"/>
    </location>
</feature>
<evidence type="ECO:0000259" key="2">
    <source>
        <dbReference type="PROSITE" id="PS51205"/>
    </source>
</evidence>
<dbReference type="PROSITE" id="PS51205">
    <property type="entry name" value="VPS9"/>
    <property type="match status" value="1"/>
</dbReference>
<feature type="compositionally biased region" description="Basic and acidic residues" evidence="1">
    <location>
        <begin position="418"/>
        <end position="428"/>
    </location>
</feature>
<evidence type="ECO:0000313" key="3">
    <source>
        <dbReference type="EMBL" id="CED84761.1"/>
    </source>
</evidence>
<proteinExistence type="predicted"/>
<feature type="compositionally biased region" description="Low complexity" evidence="1">
    <location>
        <begin position="543"/>
        <end position="562"/>
    </location>
</feature>
<sequence>MSHLFQGNPLSRVTAQKLGFGSPPKTSAENSSQANSLDSTSADTLSSSHSHLSAQPSTHAGSDAQSSSPLPYQPRRRTPGGSTSSIPTTSSLMNASSSINSSITNNSHSGTGGMPLFSNPVRPTTSTSQVETTDIAVTSGATGKKSDGLTGVDSKALSGAENGTVIGAGAGAGAIVRSNSGSTGRGSLTGRLQLTNLKAEAQRGLGLGNDSLGMKMLETLVAKGGEKPWEEVIDLVLVKKATLLLPLASPLIAIGTTDITPEVFKEHIVFCNGGANDSTLVVTLGGFIGRMDSSILTFGSFISTDGPIMSSLIDPSTRSQTLSQLSYPYVHPSLSDKQFPTLTVLHSSGNLPFPPPAPAVPTPTVPMNSAAKGRTSLLGSAPRNPFASLFSRPKADVLPTSSSEPQTLSPKPPTITLRDVDAESESKSETGSIHRYSSSVSLKDPLAQPGSPSPSVERAQSPSPSIDGDVKPKSTEKKEEIVFISAWGVDRAIKKTEIEKAIGMGTRGWVEIALSGLPTGVISGVQRFISMPHPSAAQPRSHSLQSPISSKSRSRPSTSLPTLSTITAPVSYSDPEACSSVYQSFSSLVHDELYAYFSADIPSIEPGGENEEKREKEREKKEREIEKIVLEGVDKVEEVVMSCHYNLLFSPSKATDSKHDEALASRIAALNMLDLTLDHLGVVTIEEKETADRNETVRKGLNDIVRAVGAEFQKLQSPSHQSPKQKALVLVRAHKIVIDGLRGLPPIRLRPEDEELPAHLKKSTSGSSPVVPGSPKSSSDDTTSTTSLPRAKDIDPPVSAPITENKLSAVSNHEFISPLGSPPDKISAARSSSQDSYLRSPLEEAMSESMLAPPAPQSSDSPCVTSEQEVYTKPPEETQPTNEETTPTGSGSSGADLLLPVIIYSVVKSNPARLVSDLLYVQRYRSSMSISGESSYALVNTTAVVDFLENVDFKSLGLGDSGRVLSADFPPVDPELNKDLGILTAQPGVRTRGRARTVGELATTGLNNVVDSGLGAFRTLLGSGQVAAEGLMAQVPGAPSIGRPGLQGRSFSIASLTASVAGIGAKDRIERLRESSISKANQEWGPKREMVDVSSRPVSILDKGEDSDDAAVESPEASLSDDQDDDDSSPWRKDGDARSMRSVSSFKSFASKAEGPLQPAPTDRGERMSISQRFARLATGGDRPNDQVLSASLPKATPFYSIPSPSDPKSSVASLDRATRLSTPSEPKADLLNNALDSLSPSTSLPRPTLAGRQPSTGSIASAGVHTPPIAAQRLLESGGSVSPPVERFLNVHDVGELKVGELAELLKDYRRLAKVLQEVGVWD</sequence>
<dbReference type="Gene3D" id="1.20.1050.80">
    <property type="entry name" value="VPS9 domain"/>
    <property type="match status" value="2"/>
</dbReference>
<feature type="region of interest" description="Disordered" evidence="1">
    <location>
        <begin position="532"/>
        <end position="562"/>
    </location>
</feature>
<dbReference type="GO" id="GO:0005085">
    <property type="term" value="F:guanyl-nucleotide exchange factor activity"/>
    <property type="evidence" value="ECO:0007669"/>
    <property type="project" value="InterPro"/>
</dbReference>
<dbReference type="GO" id="GO:0016192">
    <property type="term" value="P:vesicle-mediated transport"/>
    <property type="evidence" value="ECO:0007669"/>
    <property type="project" value="InterPro"/>
</dbReference>
<organism evidence="3">
    <name type="scientific">Phaffia rhodozyma</name>
    <name type="common">Yeast</name>
    <name type="synonym">Xanthophyllomyces dendrorhous</name>
    <dbReference type="NCBI Taxonomy" id="264483"/>
    <lineage>
        <taxon>Eukaryota</taxon>
        <taxon>Fungi</taxon>
        <taxon>Dikarya</taxon>
        <taxon>Basidiomycota</taxon>
        <taxon>Agaricomycotina</taxon>
        <taxon>Tremellomycetes</taxon>
        <taxon>Cystofilobasidiales</taxon>
        <taxon>Mrakiaceae</taxon>
        <taxon>Phaffia</taxon>
    </lineage>
</organism>
<feature type="compositionally biased region" description="Polar residues" evidence="1">
    <location>
        <begin position="429"/>
        <end position="441"/>
    </location>
</feature>
<feature type="compositionally biased region" description="Low complexity" evidence="1">
    <location>
        <begin position="1140"/>
        <end position="1152"/>
    </location>
</feature>
<feature type="compositionally biased region" description="Polar residues" evidence="1">
    <location>
        <begin position="121"/>
        <end position="141"/>
    </location>
</feature>
<feature type="region of interest" description="Disordered" evidence="1">
    <location>
        <begin position="1"/>
        <end position="150"/>
    </location>
</feature>
<feature type="region of interest" description="Disordered" evidence="1">
    <location>
        <begin position="1197"/>
        <end position="1265"/>
    </location>
</feature>
<feature type="region of interest" description="Disordered" evidence="1">
    <location>
        <begin position="354"/>
        <end position="475"/>
    </location>
</feature>
<feature type="compositionally biased region" description="Basic and acidic residues" evidence="1">
    <location>
        <begin position="1129"/>
        <end position="1139"/>
    </location>
</feature>
<feature type="compositionally biased region" description="Acidic residues" evidence="1">
    <location>
        <begin position="1119"/>
        <end position="1128"/>
    </location>
</feature>
<feature type="compositionally biased region" description="Low complexity" evidence="1">
    <location>
        <begin position="878"/>
        <end position="888"/>
    </location>
</feature>
<dbReference type="PANTHER" id="PTHR23101:SF25">
    <property type="entry name" value="GTPASE-ACTIVATING PROTEIN AND VPS9 DOMAIN-CONTAINING PROTEIN 1"/>
    <property type="match status" value="1"/>
</dbReference>
<feature type="compositionally biased region" description="Low complexity" evidence="1">
    <location>
        <begin position="36"/>
        <end position="54"/>
    </location>
</feature>
<dbReference type="InterPro" id="IPR003123">
    <property type="entry name" value="VPS9"/>
</dbReference>
<feature type="compositionally biased region" description="Polar residues" evidence="1">
    <location>
        <begin position="1203"/>
        <end position="1213"/>
    </location>
</feature>
<feature type="compositionally biased region" description="Low complexity" evidence="1">
    <location>
        <begin position="763"/>
        <end position="787"/>
    </location>
</feature>
<protein>
    <submittedName>
        <fullName evidence="3">Vacuolar assembly/sorting protein VPS9</fullName>
    </submittedName>
</protein>
<feature type="compositionally biased region" description="Polar residues" evidence="1">
    <location>
        <begin position="55"/>
        <end position="70"/>
    </location>
</feature>
<feature type="compositionally biased region" description="Polar residues" evidence="1">
    <location>
        <begin position="399"/>
        <end position="409"/>
    </location>
</feature>
<feature type="compositionally biased region" description="Low complexity" evidence="1">
    <location>
        <begin position="79"/>
        <end position="109"/>
    </location>
</feature>
<feature type="domain" description="VPS9" evidence="2">
    <location>
        <begin position="657"/>
        <end position="957"/>
    </location>
</feature>
<dbReference type="Pfam" id="PF02204">
    <property type="entry name" value="VPS9"/>
    <property type="match status" value="1"/>
</dbReference>
<dbReference type="PANTHER" id="PTHR23101">
    <property type="entry name" value="RAB GDP/GTP EXCHANGE FACTOR"/>
    <property type="match status" value="1"/>
</dbReference>
<feature type="compositionally biased region" description="Pro residues" evidence="1">
    <location>
        <begin position="354"/>
        <end position="364"/>
    </location>
</feature>